<evidence type="ECO:0000259" key="10">
    <source>
        <dbReference type="Pfam" id="PF16177"/>
    </source>
</evidence>
<dbReference type="Gene3D" id="3.40.50.12780">
    <property type="entry name" value="N-terminal domain of ligase-like"/>
    <property type="match status" value="2"/>
</dbReference>
<dbReference type="SUPFAM" id="SSF56801">
    <property type="entry name" value="Acetyl-CoA synthetase-like"/>
    <property type="match status" value="2"/>
</dbReference>
<evidence type="ECO:0000256" key="1">
    <source>
        <dbReference type="ARBA" id="ARBA00006432"/>
    </source>
</evidence>
<proteinExistence type="inferred from homology"/>
<dbReference type="Proteomes" id="UP000887013">
    <property type="component" value="Unassembled WGS sequence"/>
</dbReference>
<feature type="domain" description="AMP-dependent synthetase/ligase" evidence="9">
    <location>
        <begin position="97"/>
        <end position="473"/>
    </location>
</feature>
<dbReference type="Pfam" id="PF00501">
    <property type="entry name" value="AMP-binding"/>
    <property type="match status" value="2"/>
</dbReference>
<evidence type="ECO:0000256" key="4">
    <source>
        <dbReference type="ARBA" id="ARBA00022598"/>
    </source>
</evidence>
<comment type="similarity">
    <text evidence="1">Belongs to the ATP-dependent AMP-binding enzyme family.</text>
</comment>
<dbReference type="GO" id="GO:0030729">
    <property type="term" value="F:acetoacetate-CoA ligase activity"/>
    <property type="evidence" value="ECO:0007669"/>
    <property type="project" value="UniProtKB-EC"/>
</dbReference>
<organism evidence="11 12">
    <name type="scientific">Nephila pilipes</name>
    <name type="common">Giant wood spider</name>
    <name type="synonym">Nephila maculata</name>
    <dbReference type="NCBI Taxonomy" id="299642"/>
    <lineage>
        <taxon>Eukaryota</taxon>
        <taxon>Metazoa</taxon>
        <taxon>Ecdysozoa</taxon>
        <taxon>Arthropoda</taxon>
        <taxon>Chelicerata</taxon>
        <taxon>Arachnida</taxon>
        <taxon>Araneae</taxon>
        <taxon>Araneomorphae</taxon>
        <taxon>Entelegynae</taxon>
        <taxon>Araneoidea</taxon>
        <taxon>Nephilidae</taxon>
        <taxon>Nephila</taxon>
    </lineage>
</organism>
<reference evidence="11" key="1">
    <citation type="submission" date="2020-08" db="EMBL/GenBank/DDBJ databases">
        <title>Multicomponent nature underlies the extraordinary mechanical properties of spider dragline silk.</title>
        <authorList>
            <person name="Kono N."/>
            <person name="Nakamura H."/>
            <person name="Mori M."/>
            <person name="Yoshida Y."/>
            <person name="Ohtoshi R."/>
            <person name="Malay A.D."/>
            <person name="Moran D.A.P."/>
            <person name="Tomita M."/>
            <person name="Numata K."/>
            <person name="Arakawa K."/>
        </authorList>
    </citation>
    <scope>NUCLEOTIDE SEQUENCE</scope>
</reference>
<dbReference type="GO" id="GO:0005524">
    <property type="term" value="F:ATP binding"/>
    <property type="evidence" value="ECO:0007669"/>
    <property type="project" value="UniProtKB-KW"/>
</dbReference>
<feature type="domain" description="Acetyl-coenzyme A synthetase N-terminal" evidence="10">
    <location>
        <begin position="622"/>
        <end position="678"/>
    </location>
</feature>
<dbReference type="InterPro" id="IPR020845">
    <property type="entry name" value="AMP-binding_CS"/>
</dbReference>
<name>A0A8X6Q6A6_NEPPI</name>
<evidence type="ECO:0000256" key="5">
    <source>
        <dbReference type="ARBA" id="ARBA00022741"/>
    </source>
</evidence>
<dbReference type="PROSITE" id="PS00455">
    <property type="entry name" value="AMP_BINDING"/>
    <property type="match status" value="2"/>
</dbReference>
<dbReference type="InterPro" id="IPR045851">
    <property type="entry name" value="AMP-bd_C_sf"/>
</dbReference>
<dbReference type="NCBIfam" id="TIGR01217">
    <property type="entry name" value="ac_ac_CoA_syn"/>
    <property type="match status" value="1"/>
</dbReference>
<keyword evidence="12" id="KW-1185">Reference proteome</keyword>
<evidence type="ECO:0000313" key="11">
    <source>
        <dbReference type="EMBL" id="GFU01415.1"/>
    </source>
</evidence>
<dbReference type="OrthoDB" id="10253869at2759"/>
<dbReference type="Pfam" id="PF16177">
    <property type="entry name" value="ACAS_N"/>
    <property type="match status" value="2"/>
</dbReference>
<evidence type="ECO:0000256" key="7">
    <source>
        <dbReference type="SAM" id="MobiDB-lite"/>
    </source>
</evidence>
<sequence length="1243" mass="139944">MTMTGSKQPAPSTLNRQPSADAEGDDDVDRDFWDLHKWSVEHLVEFWAELWDFIGIISSKRFDTVIDLNVPLSLSPRWFEGANLNCAENLLKYRDERAALTVTGEDLEIESITYGQMFEEVRLYAAAFRKFGLKKGDIVACYMSNRKEAIFVMLAVVSIGAIWTGAFPFLGVEATLKRFQQLNPKVLLTVDRYPFRGQEVDLLSKVKEIVKGLPNLEKVLIVASKPNSHSKDISGIKNSCFLNDFLEQGMNEDGCVPPMKFEQVSFSHPVVINYTSGTTGLPKAVVHGSGILMAPVGWFSIVNDCDRDTRWLHVTPVGTIVWVSQVVMLFWGLTLVLYEGDPFSPNPVQFWNLIEKFKINISFIFPNVIDEIQKREIYPTKTQDVSSLKQLFVGGSPIKNQNFDFMNEISNDGLFSASYGSTEMAGLCITVSKLLPVYKGELNTVLLGASMQVVDTTGKPVVGEIGEIVLSQSTPTLPLGFWNDVDGSAYREKYFSKYPDLFATGDCAVINPVTKNWIILCRCDETLNPKGTRFGASEIYDIVETFIEVQDSLCVSQYNKDMDERAVLFLKIRNGHTYSDDLISRIQKAIEKQLSVLHVPDVIIEVQEIPVCFTTRNPDGFRDLHKWSTEHLPEFWGELWDFIGILSSKRFDSVIDLNVPLSHSPKWFEGAKLNCAENLLKYRDERAALTVTGEDSDTQIVTYAQMFEEARLYAAAFRKFGLKKGDVVVCYMSNRKEAIFVMQAIVSIGAIWTGALPFLGVEATLKRFQQLNPKVLLTVNRYPFRGQEIDLLSKVKEIVKGLPSLEQVLIVASKPDSHSKDISGIKNSCFLNDFVEQGMNEDRCVPPMKFEQVSFSHPVVINHTSGTTGLPKALVHGSGILMAPVAWFSLVNDRDRNTRSLHVTPVGTVVWISHIAMLFRGATLIIYEGDPFLPNPTRFWNLVEKFKISSAFIFPSVIDEMQKRGIYPTKNQDVSSLKYLFVAGSSIKSQHYDFIKDISNDILFSASYGCTEMTSIYMTVSKLLPGYKGELNTVLLGASVEVVNATGNRVVGEIGEIVLSKSTPTLTLGFWNDVDGSAYREKYFSKYPDLFATGDCAIINPVTENWIIACRCDESLNPKGTRFGASEIYDVVERFLEVQDSLCVSQYNKDMEERAVLFLKIRNGHTYSEKLVAQIRKAIEKHLSVLHVPDVIIEIQEIPYNISSKKTEIIVKKIINNQTYNEDTVRNPECLQYYRNIPALQDF</sequence>
<evidence type="ECO:0000256" key="3">
    <source>
        <dbReference type="ARBA" id="ARBA00015326"/>
    </source>
</evidence>
<keyword evidence="6" id="KW-0067">ATP-binding</keyword>
<comment type="caution">
    <text evidence="11">The sequence shown here is derived from an EMBL/GenBank/DDBJ whole genome shotgun (WGS) entry which is preliminary data.</text>
</comment>
<protein>
    <recommendedName>
        <fullName evidence="3">Acetoacetyl-CoA synthetase</fullName>
        <ecNumber evidence="2">6.2.1.16</ecNumber>
    </recommendedName>
</protein>
<dbReference type="InterPro" id="IPR032387">
    <property type="entry name" value="ACAS_N"/>
</dbReference>
<dbReference type="InterPro" id="IPR000873">
    <property type="entry name" value="AMP-dep_synth/lig_dom"/>
</dbReference>
<feature type="domain" description="Acetyl-coenzyme A synthetase N-terminal" evidence="10">
    <location>
        <begin position="34"/>
        <end position="89"/>
    </location>
</feature>
<evidence type="ECO:0000256" key="8">
    <source>
        <dbReference type="SAM" id="Phobius"/>
    </source>
</evidence>
<feature type="compositionally biased region" description="Polar residues" evidence="7">
    <location>
        <begin position="1"/>
        <end position="18"/>
    </location>
</feature>
<feature type="domain" description="AMP-dependent synthetase/ligase" evidence="9">
    <location>
        <begin position="685"/>
        <end position="1071"/>
    </location>
</feature>
<dbReference type="GO" id="GO:0006629">
    <property type="term" value="P:lipid metabolic process"/>
    <property type="evidence" value="ECO:0007669"/>
    <property type="project" value="InterPro"/>
</dbReference>
<keyword evidence="8" id="KW-1133">Transmembrane helix</keyword>
<evidence type="ECO:0000256" key="2">
    <source>
        <dbReference type="ARBA" id="ARBA00012988"/>
    </source>
</evidence>
<dbReference type="InterPro" id="IPR042099">
    <property type="entry name" value="ANL_N_sf"/>
</dbReference>
<evidence type="ECO:0000313" key="12">
    <source>
        <dbReference type="Proteomes" id="UP000887013"/>
    </source>
</evidence>
<dbReference type="AlphaFoldDB" id="A0A8X6Q6A6"/>
<keyword evidence="4" id="KW-0436">Ligase</keyword>
<dbReference type="EMBL" id="BMAW01123000">
    <property type="protein sequence ID" value="GFU01415.1"/>
    <property type="molecule type" value="Genomic_DNA"/>
</dbReference>
<dbReference type="PANTHER" id="PTHR42921">
    <property type="entry name" value="ACETOACETYL-COA SYNTHETASE"/>
    <property type="match status" value="1"/>
</dbReference>
<keyword evidence="8" id="KW-0472">Membrane</keyword>
<feature type="transmembrane region" description="Helical" evidence="8">
    <location>
        <begin position="149"/>
        <end position="172"/>
    </location>
</feature>
<keyword evidence="8" id="KW-0812">Transmembrane</keyword>
<dbReference type="EC" id="6.2.1.16" evidence="2"/>
<keyword evidence="5" id="KW-0547">Nucleotide-binding</keyword>
<dbReference type="InterPro" id="IPR005914">
    <property type="entry name" value="Acac_CoA_synth"/>
</dbReference>
<dbReference type="PANTHER" id="PTHR42921:SF1">
    <property type="entry name" value="ACETOACETYL-COA SYNTHETASE"/>
    <property type="match status" value="1"/>
</dbReference>
<gene>
    <name evidence="11" type="primary">AACS</name>
    <name evidence="11" type="ORF">NPIL_296761</name>
</gene>
<evidence type="ECO:0000259" key="9">
    <source>
        <dbReference type="Pfam" id="PF00501"/>
    </source>
</evidence>
<dbReference type="Gene3D" id="3.30.300.30">
    <property type="match status" value="2"/>
</dbReference>
<accession>A0A8X6Q6A6</accession>
<evidence type="ECO:0000256" key="6">
    <source>
        <dbReference type="ARBA" id="ARBA00022840"/>
    </source>
</evidence>
<feature type="region of interest" description="Disordered" evidence="7">
    <location>
        <begin position="1"/>
        <end position="25"/>
    </location>
</feature>